<feature type="compositionally biased region" description="Basic and acidic residues" evidence="1">
    <location>
        <begin position="424"/>
        <end position="440"/>
    </location>
</feature>
<feature type="compositionally biased region" description="Low complexity" evidence="1">
    <location>
        <begin position="261"/>
        <end position="270"/>
    </location>
</feature>
<feature type="region of interest" description="Disordered" evidence="1">
    <location>
        <begin position="177"/>
        <end position="197"/>
    </location>
</feature>
<feature type="region of interest" description="Disordered" evidence="1">
    <location>
        <begin position="234"/>
        <end position="307"/>
    </location>
</feature>
<organism evidence="2 3">
    <name type="scientific">Polytolypa hystricis (strain UAMH7299)</name>
    <dbReference type="NCBI Taxonomy" id="1447883"/>
    <lineage>
        <taxon>Eukaryota</taxon>
        <taxon>Fungi</taxon>
        <taxon>Dikarya</taxon>
        <taxon>Ascomycota</taxon>
        <taxon>Pezizomycotina</taxon>
        <taxon>Eurotiomycetes</taxon>
        <taxon>Eurotiomycetidae</taxon>
        <taxon>Onygenales</taxon>
        <taxon>Onygenales incertae sedis</taxon>
        <taxon>Polytolypa</taxon>
    </lineage>
</organism>
<feature type="region of interest" description="Disordered" evidence="1">
    <location>
        <begin position="384"/>
        <end position="452"/>
    </location>
</feature>
<name>A0A2B7WSJ5_POLH7</name>
<protein>
    <submittedName>
        <fullName evidence="2">Uncharacterized protein</fullName>
    </submittedName>
</protein>
<evidence type="ECO:0000256" key="1">
    <source>
        <dbReference type="SAM" id="MobiDB-lite"/>
    </source>
</evidence>
<evidence type="ECO:0000313" key="3">
    <source>
        <dbReference type="Proteomes" id="UP000224634"/>
    </source>
</evidence>
<feature type="compositionally biased region" description="Low complexity" evidence="1">
    <location>
        <begin position="235"/>
        <end position="254"/>
    </location>
</feature>
<evidence type="ECO:0000313" key="2">
    <source>
        <dbReference type="EMBL" id="PGG99624.1"/>
    </source>
</evidence>
<sequence length="452" mass="48173">MIAISIKPEPPHLHSSDSDNTQSCVSSQSQIVAPNRPPALSRSTEMFASPSSSSTSTTTTILHDTSSKVTKRPKLSLQTSSLPVTFGKSTTALSVATVSAGCSPSPTVRNTFSNAYDGFFALSSPGGNSIPSLPTYASRHPKRANAYVASSNNTINTQSSKDNAPYQLPLGVRSILRNSPLRTSSRRTCPHSGTTANGATTARKILFPATKRVSYRIPLDEEIKTVRFIARHSDLSSSDESSSCPSDTDSIMSSSDEESDSSASHSGSTPSDDEAPGTTIIPSSDNTAPSTHRRRQKAKRKNSASERQIRAAALRDGLINVSTNYRWDNTPQTPQLQRCKKRLRKWRWTLGPIENGHVQPLTPSAGGPSLAATPCTTMTAAASTNNTPLSLQPSQFSVETGKELDQQQSPPTPAAQPPPPSGVREARELNDVAAEARHSPASDNPLAKLDTS</sequence>
<feature type="compositionally biased region" description="Low complexity" evidence="1">
    <location>
        <begin position="43"/>
        <end position="64"/>
    </location>
</feature>
<dbReference type="OrthoDB" id="4207575at2759"/>
<gene>
    <name evidence="2" type="ORF">AJ80_09319</name>
</gene>
<feature type="compositionally biased region" description="Basic residues" evidence="1">
    <location>
        <begin position="291"/>
        <end position="302"/>
    </location>
</feature>
<dbReference type="AlphaFoldDB" id="A0A2B7WSJ5"/>
<accession>A0A2B7WSJ5</accession>
<feature type="compositionally biased region" description="Pro residues" evidence="1">
    <location>
        <begin position="410"/>
        <end position="421"/>
    </location>
</feature>
<dbReference type="Proteomes" id="UP000224634">
    <property type="component" value="Unassembled WGS sequence"/>
</dbReference>
<reference evidence="2 3" key="1">
    <citation type="submission" date="2017-10" db="EMBL/GenBank/DDBJ databases">
        <title>Comparative genomics in systemic dimorphic fungi from Ajellomycetaceae.</title>
        <authorList>
            <person name="Munoz J.F."/>
            <person name="Mcewen J.G."/>
            <person name="Clay O.K."/>
            <person name="Cuomo C.A."/>
        </authorList>
    </citation>
    <scope>NUCLEOTIDE SEQUENCE [LARGE SCALE GENOMIC DNA]</scope>
    <source>
        <strain evidence="2 3">UAMH7299</strain>
    </source>
</reference>
<feature type="compositionally biased region" description="Polar residues" evidence="1">
    <location>
        <begin position="280"/>
        <end position="290"/>
    </location>
</feature>
<dbReference type="EMBL" id="PDNA01000267">
    <property type="protein sequence ID" value="PGG99624.1"/>
    <property type="molecule type" value="Genomic_DNA"/>
</dbReference>
<feature type="compositionally biased region" description="Polar residues" evidence="1">
    <location>
        <begin position="388"/>
        <end position="398"/>
    </location>
</feature>
<dbReference type="STRING" id="1447883.A0A2B7WSJ5"/>
<proteinExistence type="predicted"/>
<feature type="compositionally biased region" description="Polar residues" evidence="1">
    <location>
        <begin position="18"/>
        <end position="32"/>
    </location>
</feature>
<keyword evidence="3" id="KW-1185">Reference proteome</keyword>
<comment type="caution">
    <text evidence="2">The sequence shown here is derived from an EMBL/GenBank/DDBJ whole genome shotgun (WGS) entry which is preliminary data.</text>
</comment>
<feature type="region of interest" description="Disordered" evidence="1">
    <location>
        <begin position="1"/>
        <end position="74"/>
    </location>
</feature>